<dbReference type="AlphaFoldDB" id="A1B3F1"/>
<evidence type="ECO:0000313" key="2">
    <source>
        <dbReference type="EMBL" id="ABL70045.1"/>
    </source>
</evidence>
<dbReference type="InterPro" id="IPR029060">
    <property type="entry name" value="PIN-like_dom_sf"/>
</dbReference>
<reference evidence="3" key="1">
    <citation type="submission" date="2006-12" db="EMBL/GenBank/DDBJ databases">
        <title>Complete sequence of chromosome 1 of Paracoccus denitrificans PD1222.</title>
        <authorList>
            <person name="Copeland A."/>
            <person name="Lucas S."/>
            <person name="Lapidus A."/>
            <person name="Barry K."/>
            <person name="Detter J.C."/>
            <person name="Glavina del Rio T."/>
            <person name="Hammon N."/>
            <person name="Israni S."/>
            <person name="Dalin E."/>
            <person name="Tice H."/>
            <person name="Pitluck S."/>
            <person name="Munk A.C."/>
            <person name="Brettin T."/>
            <person name="Bruce D."/>
            <person name="Han C."/>
            <person name="Tapia R."/>
            <person name="Gilna P."/>
            <person name="Schmutz J."/>
            <person name="Larimer F."/>
            <person name="Land M."/>
            <person name="Hauser L."/>
            <person name="Kyrpides N."/>
            <person name="Lykidis A."/>
            <person name="Spiro S."/>
            <person name="Richardson D.J."/>
            <person name="Moir J.W.B."/>
            <person name="Ferguson S.J."/>
            <person name="van Spanning R.J.M."/>
            <person name="Richardson P."/>
        </authorList>
    </citation>
    <scope>NUCLEOTIDE SEQUENCE [LARGE SCALE GENOMIC DNA]</scope>
    <source>
        <strain evidence="3">Pd 1222</strain>
    </source>
</reference>
<accession>A1B3F1</accession>
<dbReference type="Pfam" id="PF13470">
    <property type="entry name" value="PIN_3"/>
    <property type="match status" value="1"/>
</dbReference>
<evidence type="ECO:0000313" key="3">
    <source>
        <dbReference type="Proteomes" id="UP000000361"/>
    </source>
</evidence>
<dbReference type="Proteomes" id="UP000000361">
    <property type="component" value="Chromosome 1"/>
</dbReference>
<dbReference type="RefSeq" id="WP_011748242.1">
    <property type="nucleotide sequence ID" value="NC_008686.1"/>
</dbReference>
<dbReference type="HOGENOM" id="CLU_096418_0_1_5"/>
<feature type="domain" description="PIN" evidence="1">
    <location>
        <begin position="2"/>
        <end position="103"/>
    </location>
</feature>
<protein>
    <recommendedName>
        <fullName evidence="1">PIN domain-containing protein</fullName>
    </recommendedName>
</protein>
<dbReference type="GeneID" id="93450353"/>
<sequence>MKAVLDACVLFPTVLREILIDTAAAGLFQPVWSRRILDEWRHAATRQGAAAGVEIALLESRFPQALAAPGQGASGLDLPDPADRHVVECALAAGAEAIVTANLRDFPRGTLASVGLRAIHPDEFLRDLYLRAPETVLAAIEATEARARAAGGAMTRKELMRRARLPRLAKAVARLEAPETATFPSPETAIIPPREQD</sequence>
<dbReference type="EMBL" id="CP000489">
    <property type="protein sequence ID" value="ABL70045.1"/>
    <property type="molecule type" value="Genomic_DNA"/>
</dbReference>
<dbReference type="SUPFAM" id="SSF88723">
    <property type="entry name" value="PIN domain-like"/>
    <property type="match status" value="1"/>
</dbReference>
<dbReference type="STRING" id="318586.Pden_1953"/>
<name>A1B3F1_PARDP</name>
<dbReference type="EnsemblBacteria" id="ABL70045">
    <property type="protein sequence ID" value="ABL70045"/>
    <property type="gene ID" value="Pden_1953"/>
</dbReference>
<keyword evidence="3" id="KW-1185">Reference proteome</keyword>
<proteinExistence type="predicted"/>
<gene>
    <name evidence="2" type="ordered locus">Pden_1953</name>
</gene>
<dbReference type="NCBIfam" id="NF046100">
    <property type="entry name" value="RSP_2648_fam_PIN"/>
    <property type="match status" value="1"/>
</dbReference>
<evidence type="ECO:0000259" key="1">
    <source>
        <dbReference type="Pfam" id="PF13470"/>
    </source>
</evidence>
<dbReference type="KEGG" id="pde:Pden_1953"/>
<dbReference type="eggNOG" id="COG1569">
    <property type="taxonomic scope" value="Bacteria"/>
</dbReference>
<organism evidence="2 3">
    <name type="scientific">Paracoccus denitrificans (strain Pd 1222)</name>
    <dbReference type="NCBI Taxonomy" id="318586"/>
    <lineage>
        <taxon>Bacteria</taxon>
        <taxon>Pseudomonadati</taxon>
        <taxon>Pseudomonadota</taxon>
        <taxon>Alphaproteobacteria</taxon>
        <taxon>Rhodobacterales</taxon>
        <taxon>Paracoccaceae</taxon>
        <taxon>Paracoccus</taxon>
    </lineage>
</organism>
<dbReference type="OrthoDB" id="211933at2"/>
<dbReference type="InterPro" id="IPR002716">
    <property type="entry name" value="PIN_dom"/>
</dbReference>